<feature type="region of interest" description="Disordered" evidence="1">
    <location>
        <begin position="846"/>
        <end position="867"/>
    </location>
</feature>
<sequence>MVKSSQNSTLRYTGSKSAMDGGRCTETKQDAGIQMCALSSCNSHDGVTLKLTPMKTFQNNNNENMTFGMKNKSTSLNSGVFITCQKVNSKSNENHSKKGSLISRVNLRKPHPVRLNEVQVNEALLDMTVSPCSIHTSRDQMVSCKDIPVQQTARGSHLAEVLDCKVVISEVKDETRWLSWVDIAHNSAKALQETVPGINHLDTLVQHTNIVLEPIMNNLPVQMIDCQTINHKELDDMDLIENGCKDLDGHTPFEKEPMAISKLDVFPAENMCEVDSRGKTPVICVELPVNNEINSKYDNILHKETVDYFSLESSSSLQHKAKNDYNYGKTQERSSCPNSANPPVCKRRKFETEVSNAAFSLKDLNYKFNNLVNYSLSDDDSCKYGSMMFLTDHNIKQHSLEANSKYAETSDKNNYDNNVNNINNKNDIFTMSAVNSSSKCASLEKDLSCESTPLLNLTTVVHESTTCISKANLGQMSERTYNSDNPITSEVFIIPNKLQLPEHESSEVMSKNEAKLCHINLSDSNKSCILNEGVSKLAERENVVPNLIVDIEKYETAKSVNSQETNGSDKPSCDGDDSSDTDTRASNQNNGDRISHRNLTMKSLIHQTFNTLRPSSSADSYYACGLGDLSMNLAKKIVNEFQMALHDLQELLRQDALDARTATKILALERTAEIIIHYLHLSPRGSEPFSHENSGDINLRSSTELTSDKSESANPQETHSCIPASAAETKGVCSGDQESSPLFGDGCASGTETNNGHSKSKEFHFLSHSEFDDQSSVWSKENDQDHAILLSSPHPRKLVPLSRKKHRSSLPLSWDGMVSRIPPLSFCEQQAKTAPGYLFLQQPQHGRRKELRRNPLPHRLPPLNTSKTRSRFPRVLRGNYTTPSLPNFTVILNGSHPSSDRYDPYVFAERQMMELLSVSEPQNMPALAPKLVRPTPLLSSPLSTSPISAFARYNKTTKTPPPQRYISDADLALEDLVVAGQASNLFTADKRRNSTDNAGLFPIEKMPGNDDAASSDVTSFEELLNLCSTPSPNDIGRRNRYRAKIQQAALSLQQSVSLYHSADTSVLDAVDRSKDHEDNLPCLSSYPSSSLFSSPLPSPKPVPTPLEGSRARLRTRGGVRKALTGQPTSRDEELSSPDSLVNNLRSYGSKISADSAYSSLNRKSPNAGTSQSSELLTEDNNLEGSVIDLDRCCPSSSSSDSSLPQLCSVQMVRRRAKSPPHLSPLIVNQPPLSKMSKFCHECGHKYPLNVAKFCCECGVRRLVI</sequence>
<evidence type="ECO:0000313" key="2">
    <source>
        <dbReference type="EMBL" id="CAD7400878.1"/>
    </source>
</evidence>
<protein>
    <submittedName>
        <fullName evidence="2">Uncharacterized protein</fullName>
    </submittedName>
</protein>
<evidence type="ECO:0000256" key="1">
    <source>
        <dbReference type="SAM" id="MobiDB-lite"/>
    </source>
</evidence>
<feature type="region of interest" description="Disordered" evidence="1">
    <location>
        <begin position="1"/>
        <end position="23"/>
    </location>
</feature>
<feature type="compositionally biased region" description="Polar residues" evidence="1">
    <location>
        <begin position="558"/>
        <end position="569"/>
    </location>
</feature>
<feature type="compositionally biased region" description="Polar residues" evidence="1">
    <location>
        <begin position="1"/>
        <end position="16"/>
    </location>
</feature>
<feature type="region of interest" description="Disordered" evidence="1">
    <location>
        <begin position="1078"/>
        <end position="1141"/>
    </location>
</feature>
<reference evidence="2" key="1">
    <citation type="submission" date="2020-11" db="EMBL/GenBank/DDBJ databases">
        <authorList>
            <person name="Tran Van P."/>
        </authorList>
    </citation>
    <scope>NUCLEOTIDE SEQUENCE</scope>
</reference>
<feature type="region of interest" description="Disordered" evidence="1">
    <location>
        <begin position="1158"/>
        <end position="1177"/>
    </location>
</feature>
<feature type="compositionally biased region" description="Polar residues" evidence="1">
    <location>
        <begin position="1158"/>
        <end position="1175"/>
    </location>
</feature>
<proteinExistence type="predicted"/>
<dbReference type="EMBL" id="OD001169">
    <property type="protein sequence ID" value="CAD7400878.1"/>
    <property type="molecule type" value="Genomic_DNA"/>
</dbReference>
<feature type="compositionally biased region" description="Low complexity" evidence="1">
    <location>
        <begin position="1080"/>
        <end position="1095"/>
    </location>
</feature>
<feature type="region of interest" description="Disordered" evidence="1">
    <location>
        <begin position="558"/>
        <end position="597"/>
    </location>
</feature>
<dbReference type="AlphaFoldDB" id="A0A7R9CQR1"/>
<name>A0A7R9CQR1_TIMPO</name>
<gene>
    <name evidence="2" type="ORF">TPSB3V08_LOCUS2815</name>
</gene>
<organism evidence="2">
    <name type="scientific">Timema poppense</name>
    <name type="common">Walking stick</name>
    <dbReference type="NCBI Taxonomy" id="170557"/>
    <lineage>
        <taxon>Eukaryota</taxon>
        <taxon>Metazoa</taxon>
        <taxon>Ecdysozoa</taxon>
        <taxon>Arthropoda</taxon>
        <taxon>Hexapoda</taxon>
        <taxon>Insecta</taxon>
        <taxon>Pterygota</taxon>
        <taxon>Neoptera</taxon>
        <taxon>Polyneoptera</taxon>
        <taxon>Phasmatodea</taxon>
        <taxon>Timematodea</taxon>
        <taxon>Timematoidea</taxon>
        <taxon>Timematidae</taxon>
        <taxon>Timema</taxon>
    </lineage>
</organism>
<accession>A0A7R9CQR1</accession>
<feature type="region of interest" description="Disordered" evidence="1">
    <location>
        <begin position="704"/>
        <end position="723"/>
    </location>
</feature>
<feature type="compositionally biased region" description="Polar residues" evidence="1">
    <location>
        <begin position="584"/>
        <end position="597"/>
    </location>
</feature>